<evidence type="ECO:0000313" key="1">
    <source>
        <dbReference type="EMBL" id="RMZ93674.1"/>
    </source>
</evidence>
<protein>
    <submittedName>
        <fullName evidence="1">Uncharacterized protein</fullName>
    </submittedName>
</protein>
<proteinExistence type="predicted"/>
<reference evidence="1 2" key="1">
    <citation type="journal article" date="2018" name="Sci. Rep.">
        <title>Genomic signatures of local adaptation to the degree of environmental predictability in rotifers.</title>
        <authorList>
            <person name="Franch-Gras L."/>
            <person name="Hahn C."/>
            <person name="Garcia-Roger E.M."/>
            <person name="Carmona M.J."/>
            <person name="Serra M."/>
            <person name="Gomez A."/>
        </authorList>
    </citation>
    <scope>NUCLEOTIDE SEQUENCE [LARGE SCALE GENOMIC DNA]</scope>
    <source>
        <strain evidence="1">HYR1</strain>
    </source>
</reference>
<dbReference type="AlphaFoldDB" id="A0A3M7P4R7"/>
<name>A0A3M7P4R7_BRAPC</name>
<keyword evidence="2" id="KW-1185">Reference proteome</keyword>
<accession>A0A3M7P4R7</accession>
<sequence length="120" mass="14167">MSFCGANGKRTAWPTRPDCLAPLIGREGWMGRALNFEDSKIDFKNKLISNEARSLNYELRNKEFLFEPDIKSKHGTKTFEYLYSKLINKFFYFLFIINSKLMFYQSNLAAHREKSQNLYC</sequence>
<evidence type="ECO:0000313" key="2">
    <source>
        <dbReference type="Proteomes" id="UP000276133"/>
    </source>
</evidence>
<organism evidence="1 2">
    <name type="scientific">Brachionus plicatilis</name>
    <name type="common">Marine rotifer</name>
    <name type="synonym">Brachionus muelleri</name>
    <dbReference type="NCBI Taxonomy" id="10195"/>
    <lineage>
        <taxon>Eukaryota</taxon>
        <taxon>Metazoa</taxon>
        <taxon>Spiralia</taxon>
        <taxon>Gnathifera</taxon>
        <taxon>Rotifera</taxon>
        <taxon>Eurotatoria</taxon>
        <taxon>Monogononta</taxon>
        <taxon>Pseudotrocha</taxon>
        <taxon>Ploima</taxon>
        <taxon>Brachionidae</taxon>
        <taxon>Brachionus</taxon>
    </lineage>
</organism>
<dbReference type="Proteomes" id="UP000276133">
    <property type="component" value="Unassembled WGS sequence"/>
</dbReference>
<comment type="caution">
    <text evidence="1">The sequence shown here is derived from an EMBL/GenBank/DDBJ whole genome shotgun (WGS) entry which is preliminary data.</text>
</comment>
<dbReference type="EMBL" id="REGN01013632">
    <property type="protein sequence ID" value="RMZ93674.1"/>
    <property type="molecule type" value="Genomic_DNA"/>
</dbReference>
<gene>
    <name evidence="1" type="ORF">BpHYR1_032535</name>
</gene>